<keyword evidence="2" id="KW-0732">Signal</keyword>
<dbReference type="EMBL" id="BSUL01000001">
    <property type="protein sequence ID" value="GMA28294.1"/>
    <property type="molecule type" value="Genomic_DNA"/>
</dbReference>
<dbReference type="Pfam" id="PF03401">
    <property type="entry name" value="TctC"/>
    <property type="match status" value="1"/>
</dbReference>
<dbReference type="Gene3D" id="3.40.190.150">
    <property type="entry name" value="Bordetella uptake gene, domain 1"/>
    <property type="match status" value="1"/>
</dbReference>
<evidence type="ECO:0000313" key="4">
    <source>
        <dbReference type="Proteomes" id="UP001157160"/>
    </source>
</evidence>
<feature type="chain" id="PRO_5041200131" description="Tripartite tricarboxylate transporter substrate binding protein" evidence="2">
    <location>
        <begin position="27"/>
        <end position="330"/>
    </location>
</feature>
<evidence type="ECO:0000256" key="2">
    <source>
        <dbReference type="SAM" id="SignalP"/>
    </source>
</evidence>
<dbReference type="Gene3D" id="3.40.190.10">
    <property type="entry name" value="Periplasmic binding protein-like II"/>
    <property type="match status" value="1"/>
</dbReference>
<dbReference type="PANTHER" id="PTHR42928">
    <property type="entry name" value="TRICARBOXYLATE-BINDING PROTEIN"/>
    <property type="match status" value="1"/>
</dbReference>
<dbReference type="PROSITE" id="PS51257">
    <property type="entry name" value="PROKAR_LIPOPROTEIN"/>
    <property type="match status" value="1"/>
</dbReference>
<reference evidence="3 4" key="1">
    <citation type="journal article" date="2014" name="Int. J. Syst. Evol. Microbiol.">
        <title>Complete genome sequence of Corynebacterium casei LMG S-19264T (=DSM 44701T), isolated from a smear-ripened cheese.</title>
        <authorList>
            <consortium name="US DOE Joint Genome Institute (JGI-PGF)"/>
            <person name="Walter F."/>
            <person name="Albersmeier A."/>
            <person name="Kalinowski J."/>
            <person name="Ruckert C."/>
        </authorList>
    </citation>
    <scope>NUCLEOTIDE SEQUENCE [LARGE SCALE GENOMIC DNA]</scope>
    <source>
        <strain evidence="3 4">NBRC 112289</strain>
    </source>
</reference>
<dbReference type="Proteomes" id="UP001157160">
    <property type="component" value="Unassembled WGS sequence"/>
</dbReference>
<dbReference type="CDD" id="cd07012">
    <property type="entry name" value="PBP2_Bug_TTT"/>
    <property type="match status" value="1"/>
</dbReference>
<sequence>MPARDPRKLRPRRAALAAGTAVTALLATGCASNDAPEAEYRADGTIRVVVAMAAGGGSDRSARAVSGALNGNDAGYSTVVENREGGGGAVGWSYFYGLAGEPQHLLVAETALHTLPRQEGVDLPFTYEDFTPIGMFAEDSRLVVAPADSPYDSCAELIEASADEQLFSGVSGTYGADGMVLTRLEQAGLEANRVPFGSSGEVVTAMLGGLLDLAPASAASVKGYIESGDFKGLCTLSEERIDDEVMGSIPTALEQGVENGTVLMWRGVLAPGDLSEQARDYWVEQLRKAVQQDAFADYMEADMLTPKELYGDEFAAYLDEYDEDIAGYFG</sequence>
<keyword evidence="4" id="KW-1185">Reference proteome</keyword>
<dbReference type="PIRSF" id="PIRSF017082">
    <property type="entry name" value="YflP"/>
    <property type="match status" value="1"/>
</dbReference>
<accession>A0AA37UG60</accession>
<comment type="caution">
    <text evidence="3">The sequence shown here is derived from an EMBL/GenBank/DDBJ whole genome shotgun (WGS) entry which is preliminary data.</text>
</comment>
<protein>
    <recommendedName>
        <fullName evidence="5">Tripartite tricarboxylate transporter substrate binding protein</fullName>
    </recommendedName>
</protein>
<dbReference type="RefSeq" id="WP_284231657.1">
    <property type="nucleotide sequence ID" value="NZ_BSUL01000001.1"/>
</dbReference>
<evidence type="ECO:0000256" key="1">
    <source>
        <dbReference type="ARBA" id="ARBA00006987"/>
    </source>
</evidence>
<evidence type="ECO:0000313" key="3">
    <source>
        <dbReference type="EMBL" id="GMA28294.1"/>
    </source>
</evidence>
<name>A0AA37UG60_9MICO</name>
<dbReference type="PANTHER" id="PTHR42928:SF1">
    <property type="entry name" value="BLR4371 PROTEIN"/>
    <property type="match status" value="1"/>
</dbReference>
<organism evidence="3 4">
    <name type="scientific">Arenivirga flava</name>
    <dbReference type="NCBI Taxonomy" id="1930060"/>
    <lineage>
        <taxon>Bacteria</taxon>
        <taxon>Bacillati</taxon>
        <taxon>Actinomycetota</taxon>
        <taxon>Actinomycetes</taxon>
        <taxon>Micrococcales</taxon>
        <taxon>Microbacteriaceae</taxon>
        <taxon>Arenivirga</taxon>
    </lineage>
</organism>
<proteinExistence type="inferred from homology"/>
<dbReference type="AlphaFoldDB" id="A0AA37UG60"/>
<comment type="similarity">
    <text evidence="1">Belongs to the UPF0065 (bug) family.</text>
</comment>
<dbReference type="InterPro" id="IPR042100">
    <property type="entry name" value="Bug_dom1"/>
</dbReference>
<dbReference type="InterPro" id="IPR005064">
    <property type="entry name" value="BUG"/>
</dbReference>
<gene>
    <name evidence="3" type="ORF">GCM10025874_15470</name>
</gene>
<evidence type="ECO:0008006" key="5">
    <source>
        <dbReference type="Google" id="ProtNLM"/>
    </source>
</evidence>
<feature type="signal peptide" evidence="2">
    <location>
        <begin position="1"/>
        <end position="26"/>
    </location>
</feature>